<dbReference type="Proteomes" id="UP000606935">
    <property type="component" value="Unassembled WGS sequence"/>
</dbReference>
<feature type="signal peptide" evidence="1">
    <location>
        <begin position="1"/>
        <end position="19"/>
    </location>
</feature>
<keyword evidence="1" id="KW-0732">Signal</keyword>
<dbReference type="EMBL" id="BMLS01000001">
    <property type="protein sequence ID" value="GGO63346.1"/>
    <property type="molecule type" value="Genomic_DNA"/>
</dbReference>
<evidence type="ECO:0000313" key="4">
    <source>
        <dbReference type="Proteomes" id="UP000606935"/>
    </source>
</evidence>
<keyword evidence="4" id="KW-1185">Reference proteome</keyword>
<dbReference type="InterPro" id="IPR016087">
    <property type="entry name" value="Chalcone_isomerase"/>
</dbReference>
<feature type="chain" id="PRO_5037526688" evidence="1">
    <location>
        <begin position="20"/>
        <end position="167"/>
    </location>
</feature>
<reference evidence="3" key="2">
    <citation type="submission" date="2020-09" db="EMBL/GenBank/DDBJ databases">
        <authorList>
            <person name="Sun Q."/>
            <person name="Zhou Y."/>
        </authorList>
    </citation>
    <scope>NUCLEOTIDE SEQUENCE</scope>
    <source>
        <strain evidence="3">CGMCC 1.7086</strain>
    </source>
</reference>
<sequence>MKKLSLWVCLLFSILPIHASPVSDLELVGQAKLQVWFWDVYESALYSPDGLYQVGSYPQALEIKYLRDIAAADLIDATREQWQRLSLWSEQSQRWLLTLSDIWPDIRRGDTLVIKVDQQGVSHFYHNGDLIGQIDETTFADSFLSIWLSEDTEYPKLRARLIGVTPP</sequence>
<dbReference type="Pfam" id="PF16036">
    <property type="entry name" value="Chalcone_3"/>
    <property type="match status" value="1"/>
</dbReference>
<name>A0A918DF10_9ALTE</name>
<accession>A0A918DF10</accession>
<organism evidence="3 4">
    <name type="scientific">Bowmanella pacifica</name>
    <dbReference type="NCBI Taxonomy" id="502051"/>
    <lineage>
        <taxon>Bacteria</taxon>
        <taxon>Pseudomonadati</taxon>
        <taxon>Pseudomonadota</taxon>
        <taxon>Gammaproteobacteria</taxon>
        <taxon>Alteromonadales</taxon>
        <taxon>Alteromonadaceae</taxon>
        <taxon>Bowmanella</taxon>
    </lineage>
</organism>
<evidence type="ECO:0000259" key="2">
    <source>
        <dbReference type="Pfam" id="PF16036"/>
    </source>
</evidence>
<gene>
    <name evidence="3" type="ORF">GCM10010982_00170</name>
</gene>
<dbReference type="RefSeq" id="WP_188688483.1">
    <property type="nucleotide sequence ID" value="NZ_BMLS01000001.1"/>
</dbReference>
<protein>
    <submittedName>
        <fullName evidence="3">Membrane protein</fullName>
    </submittedName>
</protein>
<reference evidence="3" key="1">
    <citation type="journal article" date="2014" name="Int. J. Syst. Evol. Microbiol.">
        <title>Complete genome sequence of Corynebacterium casei LMG S-19264T (=DSM 44701T), isolated from a smear-ripened cheese.</title>
        <authorList>
            <consortium name="US DOE Joint Genome Institute (JGI-PGF)"/>
            <person name="Walter F."/>
            <person name="Albersmeier A."/>
            <person name="Kalinowski J."/>
            <person name="Ruckert C."/>
        </authorList>
    </citation>
    <scope>NUCLEOTIDE SEQUENCE</scope>
    <source>
        <strain evidence="3">CGMCC 1.7086</strain>
    </source>
</reference>
<evidence type="ECO:0000256" key="1">
    <source>
        <dbReference type="SAM" id="SignalP"/>
    </source>
</evidence>
<feature type="domain" description="Chalcone isomerase" evidence="2">
    <location>
        <begin position="23"/>
        <end position="163"/>
    </location>
</feature>
<proteinExistence type="predicted"/>
<evidence type="ECO:0000313" key="3">
    <source>
        <dbReference type="EMBL" id="GGO63346.1"/>
    </source>
</evidence>
<dbReference type="AlphaFoldDB" id="A0A918DF10"/>
<comment type="caution">
    <text evidence="3">The sequence shown here is derived from an EMBL/GenBank/DDBJ whole genome shotgun (WGS) entry which is preliminary data.</text>
</comment>